<dbReference type="Pfam" id="PF13391">
    <property type="entry name" value="HNH_2"/>
    <property type="match status" value="1"/>
</dbReference>
<evidence type="ECO:0000313" key="4">
    <source>
        <dbReference type="Proteomes" id="UP001287356"/>
    </source>
</evidence>
<dbReference type="AlphaFoldDB" id="A0AAE0JTT1"/>
<keyword evidence="4" id="KW-1185">Reference proteome</keyword>
<name>A0AAE0JTT1_9PEZI</name>
<proteinExistence type="predicted"/>
<gene>
    <name evidence="3" type="ORF">B0T24DRAFT_641412</name>
</gene>
<feature type="domain" description="HNH nuclease" evidence="2">
    <location>
        <begin position="140"/>
        <end position="207"/>
    </location>
</feature>
<dbReference type="EMBL" id="JAULSN010000011">
    <property type="protein sequence ID" value="KAK3361362.1"/>
    <property type="molecule type" value="Genomic_DNA"/>
</dbReference>
<reference evidence="3" key="1">
    <citation type="journal article" date="2023" name="Mol. Phylogenet. Evol.">
        <title>Genome-scale phylogeny and comparative genomics of the fungal order Sordariales.</title>
        <authorList>
            <person name="Hensen N."/>
            <person name="Bonometti L."/>
            <person name="Westerberg I."/>
            <person name="Brannstrom I.O."/>
            <person name="Guillou S."/>
            <person name="Cros-Aarteil S."/>
            <person name="Calhoun S."/>
            <person name="Haridas S."/>
            <person name="Kuo A."/>
            <person name="Mondo S."/>
            <person name="Pangilinan J."/>
            <person name="Riley R."/>
            <person name="LaButti K."/>
            <person name="Andreopoulos B."/>
            <person name="Lipzen A."/>
            <person name="Chen C."/>
            <person name="Yan M."/>
            <person name="Daum C."/>
            <person name="Ng V."/>
            <person name="Clum A."/>
            <person name="Steindorff A."/>
            <person name="Ohm R.A."/>
            <person name="Martin F."/>
            <person name="Silar P."/>
            <person name="Natvig D.O."/>
            <person name="Lalanne C."/>
            <person name="Gautier V."/>
            <person name="Ament-Velasquez S.L."/>
            <person name="Kruys A."/>
            <person name="Hutchinson M.I."/>
            <person name="Powell A.J."/>
            <person name="Barry K."/>
            <person name="Miller A.N."/>
            <person name="Grigoriev I.V."/>
            <person name="Debuchy R."/>
            <person name="Gladieux P."/>
            <person name="Hiltunen Thoren M."/>
            <person name="Johannesson H."/>
        </authorList>
    </citation>
    <scope>NUCLEOTIDE SEQUENCE</scope>
    <source>
        <strain evidence="3">CBS 958.72</strain>
    </source>
</reference>
<sequence length="395" mass="44771">MANLLKDAITLPRDARQPRLVRIRHPDYSAAENTLLCLRALDDGGIDYDTALVACGIVTGNTSTGFFATREAGAQGFERVPRPDDGILRGSEYFFQLPDDHVRERPYPVVPRFEDWTFPHDAMPLPWRELDRQIQEGLSCRITDCMWGIERANIVPLSVRDWWDREELDQYIMTDRFSQNAIDASGNVIPLRSDIHTVFDDKVFAIVPKRDQTPGHEARGELSLVLHVVNPITDGYFYQHYHNRKLLPLRCSIECLFARFAWTIFSPGVLGHFLDKCITSRLLLVHDPATGTSTLESRDREQVNALLAALRSRSASPRKRKVPEAASNDASLQYDLLYGDIGDGSQTDSGSTERSPSRGRKRQWANDEEGLDRVIQKRGRSSFVSRCDCLATNPR</sequence>
<feature type="region of interest" description="Disordered" evidence="1">
    <location>
        <begin position="340"/>
        <end position="371"/>
    </location>
</feature>
<feature type="compositionally biased region" description="Polar residues" evidence="1">
    <location>
        <begin position="344"/>
        <end position="354"/>
    </location>
</feature>
<dbReference type="InterPro" id="IPR003615">
    <property type="entry name" value="HNH_nuc"/>
</dbReference>
<evidence type="ECO:0000313" key="3">
    <source>
        <dbReference type="EMBL" id="KAK3361362.1"/>
    </source>
</evidence>
<dbReference type="Proteomes" id="UP001287356">
    <property type="component" value="Unassembled WGS sequence"/>
</dbReference>
<organism evidence="3 4">
    <name type="scientific">Lasiosphaeria ovina</name>
    <dbReference type="NCBI Taxonomy" id="92902"/>
    <lineage>
        <taxon>Eukaryota</taxon>
        <taxon>Fungi</taxon>
        <taxon>Dikarya</taxon>
        <taxon>Ascomycota</taxon>
        <taxon>Pezizomycotina</taxon>
        <taxon>Sordariomycetes</taxon>
        <taxon>Sordariomycetidae</taxon>
        <taxon>Sordariales</taxon>
        <taxon>Lasiosphaeriaceae</taxon>
        <taxon>Lasiosphaeria</taxon>
    </lineage>
</organism>
<comment type="caution">
    <text evidence="3">The sequence shown here is derived from an EMBL/GenBank/DDBJ whole genome shotgun (WGS) entry which is preliminary data.</text>
</comment>
<evidence type="ECO:0000259" key="2">
    <source>
        <dbReference type="Pfam" id="PF13391"/>
    </source>
</evidence>
<evidence type="ECO:0000256" key="1">
    <source>
        <dbReference type="SAM" id="MobiDB-lite"/>
    </source>
</evidence>
<accession>A0AAE0JTT1</accession>
<protein>
    <recommendedName>
        <fullName evidence="2">HNH nuclease domain-containing protein</fullName>
    </recommendedName>
</protein>
<reference evidence="3" key="2">
    <citation type="submission" date="2023-06" db="EMBL/GenBank/DDBJ databases">
        <authorList>
            <consortium name="Lawrence Berkeley National Laboratory"/>
            <person name="Haridas S."/>
            <person name="Hensen N."/>
            <person name="Bonometti L."/>
            <person name="Westerberg I."/>
            <person name="Brannstrom I.O."/>
            <person name="Guillou S."/>
            <person name="Cros-Aarteil S."/>
            <person name="Calhoun S."/>
            <person name="Kuo A."/>
            <person name="Mondo S."/>
            <person name="Pangilinan J."/>
            <person name="Riley R."/>
            <person name="Labutti K."/>
            <person name="Andreopoulos B."/>
            <person name="Lipzen A."/>
            <person name="Chen C."/>
            <person name="Yanf M."/>
            <person name="Daum C."/>
            <person name="Ng V."/>
            <person name="Clum A."/>
            <person name="Steindorff A."/>
            <person name="Ohm R."/>
            <person name="Martin F."/>
            <person name="Silar P."/>
            <person name="Natvig D."/>
            <person name="Lalanne C."/>
            <person name="Gautier V."/>
            <person name="Ament-Velasquez S.L."/>
            <person name="Kruys A."/>
            <person name="Hutchinson M.I."/>
            <person name="Powell A.J."/>
            <person name="Barry K."/>
            <person name="Miller A.N."/>
            <person name="Grigoriev I.V."/>
            <person name="Debuchy R."/>
            <person name="Gladieux P."/>
            <person name="Thoren M.H."/>
            <person name="Johannesson H."/>
        </authorList>
    </citation>
    <scope>NUCLEOTIDE SEQUENCE</scope>
    <source>
        <strain evidence="3">CBS 958.72</strain>
    </source>
</reference>